<dbReference type="GO" id="GO:0031177">
    <property type="term" value="F:phosphopantetheine binding"/>
    <property type="evidence" value="ECO:0007669"/>
    <property type="project" value="TreeGrafter"/>
</dbReference>
<evidence type="ECO:0000313" key="3">
    <source>
        <dbReference type="Proteomes" id="UP000001067"/>
    </source>
</evidence>
<dbReference type="PROSITE" id="PS00455">
    <property type="entry name" value="AMP_BINDING"/>
    <property type="match status" value="1"/>
</dbReference>
<dbReference type="PANTHER" id="PTHR45527:SF1">
    <property type="entry name" value="FATTY ACID SYNTHASE"/>
    <property type="match status" value="1"/>
</dbReference>
<dbReference type="InterPro" id="IPR020845">
    <property type="entry name" value="AMP-binding_CS"/>
</dbReference>
<dbReference type="Pfam" id="PF00501">
    <property type="entry name" value="AMP-binding"/>
    <property type="match status" value="1"/>
</dbReference>
<dbReference type="InterPro" id="IPR000873">
    <property type="entry name" value="AMP-dep_synth/lig_dom"/>
</dbReference>
<dbReference type="GO" id="GO:0005737">
    <property type="term" value="C:cytoplasm"/>
    <property type="evidence" value="ECO:0007669"/>
    <property type="project" value="TreeGrafter"/>
</dbReference>
<protein>
    <recommendedName>
        <fullName evidence="1">AMP-dependent synthetase/ligase domain-containing protein</fullName>
    </recommendedName>
</protein>
<proteinExistence type="predicted"/>
<evidence type="ECO:0000313" key="2">
    <source>
        <dbReference type="EMBL" id="EFQ88643.1"/>
    </source>
</evidence>
<dbReference type="Proteomes" id="UP000001067">
    <property type="component" value="Unassembled WGS sequence"/>
</dbReference>
<dbReference type="AlphaFoldDB" id="E3S056"/>
<dbReference type="eggNOG" id="KOG1178">
    <property type="taxonomic scope" value="Eukaryota"/>
</dbReference>
<dbReference type="PANTHER" id="PTHR45527">
    <property type="entry name" value="NONRIBOSOMAL PEPTIDE SYNTHETASE"/>
    <property type="match status" value="1"/>
</dbReference>
<organism evidence="3">
    <name type="scientific">Pyrenophora teres f. teres (strain 0-1)</name>
    <name type="common">Barley net blotch fungus</name>
    <name type="synonym">Drechslera teres f. teres</name>
    <dbReference type="NCBI Taxonomy" id="861557"/>
    <lineage>
        <taxon>Eukaryota</taxon>
        <taxon>Fungi</taxon>
        <taxon>Dikarya</taxon>
        <taxon>Ascomycota</taxon>
        <taxon>Pezizomycotina</taxon>
        <taxon>Dothideomycetes</taxon>
        <taxon>Pleosporomycetidae</taxon>
        <taxon>Pleosporales</taxon>
        <taxon>Pleosporineae</taxon>
        <taxon>Pleosporaceae</taxon>
        <taxon>Pyrenophora</taxon>
    </lineage>
</organism>
<dbReference type="SUPFAM" id="SSF56801">
    <property type="entry name" value="Acetyl-CoA synthetase-like"/>
    <property type="match status" value="1"/>
</dbReference>
<sequence length="349" mass="37312">MPLLRDADFSRLDAMGLTRVEETAYPRDSSVVDLFRQQASACPSRVAVKDSATEMTYAQLDAASDVLARWLAGRSLAPETLVGVFASRSCEAIVAFLGILKANLAYLPFDVKIPRNRMDAILSSLSEDRIILVGAGAQPPECRATGVEFVCIADALRAGDESGPRTISVCSEPSATGLAYVMFTSGSTGMPKGVMVEHRGIVRLVRDNNLQQHVPATPTMAHMTNLAFDVSTWEIYACILNGGTLICVDAATVVDAEAVLQIYRQYGVKTAFMTPSLLRSYILQAPTLLTGLDMLCVGGEAVHPADLVAAKQYLTGTFVNGYGPTENTTFSATFLISPEGQYANGIPIG</sequence>
<accession>E3S056</accession>
<dbReference type="Gene3D" id="3.40.50.980">
    <property type="match status" value="2"/>
</dbReference>
<dbReference type="EMBL" id="GL536264">
    <property type="protein sequence ID" value="EFQ88643.1"/>
    <property type="molecule type" value="Genomic_DNA"/>
</dbReference>
<name>E3S056_PYRTT</name>
<dbReference type="GO" id="GO:0043041">
    <property type="term" value="P:amino acid activation for nonribosomal peptide biosynthetic process"/>
    <property type="evidence" value="ECO:0007669"/>
    <property type="project" value="TreeGrafter"/>
</dbReference>
<feature type="non-terminal residue" evidence="2">
    <location>
        <position position="349"/>
    </location>
</feature>
<reference evidence="2 3" key="1">
    <citation type="journal article" date="2010" name="Genome Biol.">
        <title>A first genome assembly of the barley fungal pathogen Pyrenophora teres f. teres.</title>
        <authorList>
            <person name="Ellwood S.R."/>
            <person name="Liu Z."/>
            <person name="Syme R.A."/>
            <person name="Lai Z."/>
            <person name="Hane J.K."/>
            <person name="Keiper F."/>
            <person name="Moffat C.S."/>
            <person name="Oliver R.P."/>
            <person name="Friesen T.L."/>
        </authorList>
    </citation>
    <scope>NUCLEOTIDE SEQUENCE [LARGE SCALE GENOMIC DNA]</scope>
    <source>
        <strain evidence="2 3">0-1</strain>
    </source>
</reference>
<dbReference type="OrthoDB" id="416786at2759"/>
<dbReference type="HOGENOM" id="CLU_000022_2_12_1"/>
<dbReference type="KEGG" id="pte:PTT_15404"/>
<feature type="domain" description="AMP-dependent synthetase/ligase" evidence="1">
    <location>
        <begin position="35"/>
        <end position="336"/>
    </location>
</feature>
<dbReference type="GO" id="GO:0044550">
    <property type="term" value="P:secondary metabolite biosynthetic process"/>
    <property type="evidence" value="ECO:0007669"/>
    <property type="project" value="TreeGrafter"/>
</dbReference>
<gene>
    <name evidence="2" type="ORF">PTT_15404</name>
</gene>
<evidence type="ECO:0000259" key="1">
    <source>
        <dbReference type="Pfam" id="PF00501"/>
    </source>
</evidence>
<dbReference type="STRING" id="861557.E3S056"/>
<keyword evidence="3" id="KW-1185">Reference proteome</keyword>